<comment type="caution">
    <text evidence="2">The sequence shown here is derived from an EMBL/GenBank/DDBJ whole genome shotgun (WGS) entry which is preliminary data.</text>
</comment>
<reference evidence="2 3" key="1">
    <citation type="submission" date="2019-07" db="EMBL/GenBank/DDBJ databases">
        <title>Whole genome shotgun sequence of Myxococcus virescens NBRC 100334.</title>
        <authorList>
            <person name="Hosoyama A."/>
            <person name="Uohara A."/>
            <person name="Ohji S."/>
            <person name="Ichikawa N."/>
        </authorList>
    </citation>
    <scope>NUCLEOTIDE SEQUENCE [LARGE SCALE GENOMIC DNA]</scope>
    <source>
        <strain evidence="2 3">NBRC 100334</strain>
    </source>
</reference>
<dbReference type="AlphaFoldDB" id="A0A511HEL4"/>
<dbReference type="Proteomes" id="UP000321224">
    <property type="component" value="Unassembled WGS sequence"/>
</dbReference>
<organism evidence="2 3">
    <name type="scientific">Myxococcus virescens</name>
    <dbReference type="NCBI Taxonomy" id="83456"/>
    <lineage>
        <taxon>Bacteria</taxon>
        <taxon>Pseudomonadati</taxon>
        <taxon>Myxococcota</taxon>
        <taxon>Myxococcia</taxon>
        <taxon>Myxococcales</taxon>
        <taxon>Cystobacterineae</taxon>
        <taxon>Myxococcaceae</taxon>
        <taxon>Myxococcus</taxon>
    </lineage>
</organism>
<evidence type="ECO:0000256" key="1">
    <source>
        <dbReference type="SAM" id="Phobius"/>
    </source>
</evidence>
<name>A0A511HEL4_9BACT</name>
<feature type="transmembrane region" description="Helical" evidence="1">
    <location>
        <begin position="106"/>
        <end position="125"/>
    </location>
</feature>
<keyword evidence="1" id="KW-1133">Transmembrane helix</keyword>
<gene>
    <name evidence="2" type="ORF">MVI01_37820</name>
</gene>
<keyword evidence="1" id="KW-0472">Membrane</keyword>
<feature type="transmembrane region" description="Helical" evidence="1">
    <location>
        <begin position="70"/>
        <end position="94"/>
    </location>
</feature>
<protein>
    <submittedName>
        <fullName evidence="2">Uncharacterized protein</fullName>
    </submittedName>
</protein>
<accession>A0A511HEL4</accession>
<keyword evidence="1" id="KW-0812">Transmembrane</keyword>
<proteinExistence type="predicted"/>
<dbReference type="EMBL" id="BJVY01000021">
    <property type="protein sequence ID" value="GEL71998.1"/>
    <property type="molecule type" value="Genomic_DNA"/>
</dbReference>
<evidence type="ECO:0000313" key="2">
    <source>
        <dbReference type="EMBL" id="GEL71998.1"/>
    </source>
</evidence>
<feature type="transmembrane region" description="Helical" evidence="1">
    <location>
        <begin position="145"/>
        <end position="167"/>
    </location>
</feature>
<evidence type="ECO:0000313" key="3">
    <source>
        <dbReference type="Proteomes" id="UP000321224"/>
    </source>
</evidence>
<sequence>MVSAGHGVAKLKSHVRLKLVTTRHSYPSIDSLKRGLRGVGIFIRGWLSTPLTRSVQTRGGGLGCRAMGMFVIGAFFLALFGGGVLGVVSLLIHLFAVRKGRGSWKWFLLISGAATVVVGVSAYLWMFSGPKASGAPTGDDYERMVLGAALLGGSPGVGLLAGLLTLLKGNAPAPVSPA</sequence>